<protein>
    <recommendedName>
        <fullName evidence="7">Flavodoxin</fullName>
    </recommendedName>
</protein>
<dbReference type="SUPFAM" id="SSF52218">
    <property type="entry name" value="Flavoproteins"/>
    <property type="match status" value="1"/>
</dbReference>
<accession>A0A2T0XM69</accession>
<evidence type="ECO:0000256" key="6">
    <source>
        <dbReference type="ARBA" id="ARBA00022982"/>
    </source>
</evidence>
<dbReference type="InterPro" id="IPR008254">
    <property type="entry name" value="Flavodoxin/NO_synth"/>
</dbReference>
<dbReference type="Gene3D" id="3.40.50.360">
    <property type="match status" value="1"/>
</dbReference>
<dbReference type="Proteomes" id="UP000252733">
    <property type="component" value="Unassembled WGS sequence"/>
</dbReference>
<evidence type="ECO:0000313" key="10">
    <source>
        <dbReference type="Proteomes" id="UP000252733"/>
    </source>
</evidence>
<sequence length="172" mass="19677">MKKIGIFYSFRSHKTKQQVKKMIKHLGEKNVEQVDVDVASHKDFEKFENYIFAVPTWFDGELPNYWDEFLPTIEDDSLKGKTFALFGGGDQKGYPENFVDGLGIMADFIEKRGGEVVGFTSVEGYQFEASMAQRGDQFVGLALDIENQAALTEERIEKWIKEVEKAFNAKNK</sequence>
<keyword evidence="10" id="KW-1185">Reference proteome</keyword>
<dbReference type="RefSeq" id="WP_106152993.1">
    <property type="nucleotide sequence ID" value="NZ_PVTS01000007.1"/>
</dbReference>
<dbReference type="PANTHER" id="PTHR42809:SF1">
    <property type="entry name" value="FLAVODOXIN 1"/>
    <property type="match status" value="1"/>
</dbReference>
<keyword evidence="6 7" id="KW-0249">Electron transport</keyword>
<dbReference type="STRING" id="1168289.GCA_000259075_01019"/>
<dbReference type="EMBL" id="QPIZ01000003">
    <property type="protein sequence ID" value="RCW38621.1"/>
    <property type="molecule type" value="Genomic_DNA"/>
</dbReference>
<evidence type="ECO:0000256" key="5">
    <source>
        <dbReference type="ARBA" id="ARBA00022643"/>
    </source>
</evidence>
<organism evidence="9 10">
    <name type="scientific">Marinilabilia salmonicolor</name>
    <dbReference type="NCBI Taxonomy" id="989"/>
    <lineage>
        <taxon>Bacteria</taxon>
        <taxon>Pseudomonadati</taxon>
        <taxon>Bacteroidota</taxon>
        <taxon>Bacteroidia</taxon>
        <taxon>Marinilabiliales</taxon>
        <taxon>Marinilabiliaceae</taxon>
        <taxon>Marinilabilia</taxon>
    </lineage>
</organism>
<dbReference type="InterPro" id="IPR050619">
    <property type="entry name" value="Flavodoxin"/>
</dbReference>
<dbReference type="NCBIfam" id="TIGR01752">
    <property type="entry name" value="flav_long"/>
    <property type="match status" value="1"/>
</dbReference>
<reference evidence="9 10" key="1">
    <citation type="submission" date="2018-07" db="EMBL/GenBank/DDBJ databases">
        <title>Freshwater and sediment microbial communities from various areas in North America, analyzing microbe dynamics in response to fracking.</title>
        <authorList>
            <person name="Lamendella R."/>
        </authorList>
    </citation>
    <scope>NUCLEOTIDE SEQUENCE [LARGE SCALE GENOMIC DNA]</scope>
    <source>
        <strain evidence="9 10">160A</strain>
    </source>
</reference>
<keyword evidence="5 7" id="KW-0288">FMN</keyword>
<dbReference type="AlphaFoldDB" id="A0A2T0XM69"/>
<dbReference type="InterPro" id="IPR010086">
    <property type="entry name" value="Flavodoxin_lc"/>
</dbReference>
<evidence type="ECO:0000259" key="8">
    <source>
        <dbReference type="PROSITE" id="PS50902"/>
    </source>
</evidence>
<dbReference type="PANTHER" id="PTHR42809">
    <property type="entry name" value="FLAVODOXIN 2"/>
    <property type="match status" value="1"/>
</dbReference>
<comment type="caution">
    <text evidence="9">The sequence shown here is derived from an EMBL/GenBank/DDBJ whole genome shotgun (WGS) entry which is preliminary data.</text>
</comment>
<evidence type="ECO:0000256" key="3">
    <source>
        <dbReference type="ARBA" id="ARBA00022448"/>
    </source>
</evidence>
<comment type="cofactor">
    <cofactor evidence="1 7">
        <name>FMN</name>
        <dbReference type="ChEBI" id="CHEBI:58210"/>
    </cofactor>
</comment>
<evidence type="ECO:0000256" key="1">
    <source>
        <dbReference type="ARBA" id="ARBA00001917"/>
    </source>
</evidence>
<comment type="similarity">
    <text evidence="2 7">Belongs to the flavodoxin family.</text>
</comment>
<dbReference type="PROSITE" id="PS50902">
    <property type="entry name" value="FLAVODOXIN_LIKE"/>
    <property type="match status" value="1"/>
</dbReference>
<dbReference type="GO" id="GO:0009055">
    <property type="term" value="F:electron transfer activity"/>
    <property type="evidence" value="ECO:0007669"/>
    <property type="project" value="UniProtKB-UniRule"/>
</dbReference>
<keyword evidence="4 7" id="KW-0285">Flavoprotein</keyword>
<evidence type="ECO:0000256" key="2">
    <source>
        <dbReference type="ARBA" id="ARBA00005267"/>
    </source>
</evidence>
<evidence type="ECO:0000313" key="9">
    <source>
        <dbReference type="EMBL" id="RCW38621.1"/>
    </source>
</evidence>
<name>A0A2T0XM69_9BACT</name>
<dbReference type="InterPro" id="IPR029039">
    <property type="entry name" value="Flavoprotein-like_sf"/>
</dbReference>
<proteinExistence type="inferred from homology"/>
<dbReference type="PIRSF" id="PIRSF038996">
    <property type="entry name" value="FldA"/>
    <property type="match status" value="1"/>
</dbReference>
<gene>
    <name evidence="9" type="ORF">DFO77_10387</name>
</gene>
<evidence type="ECO:0000256" key="7">
    <source>
        <dbReference type="PIRNR" id="PIRNR038996"/>
    </source>
</evidence>
<dbReference type="GO" id="GO:0010181">
    <property type="term" value="F:FMN binding"/>
    <property type="evidence" value="ECO:0007669"/>
    <property type="project" value="UniProtKB-UniRule"/>
</dbReference>
<evidence type="ECO:0000256" key="4">
    <source>
        <dbReference type="ARBA" id="ARBA00022630"/>
    </source>
</evidence>
<dbReference type="OrthoDB" id="9790745at2"/>
<comment type="function">
    <text evidence="7">Low-potential electron donor to a number of redox enzymes.</text>
</comment>
<keyword evidence="3 7" id="KW-0813">Transport</keyword>
<dbReference type="Pfam" id="PF00258">
    <property type="entry name" value="Flavodoxin_1"/>
    <property type="match status" value="1"/>
</dbReference>
<feature type="domain" description="Flavodoxin-like" evidence="8">
    <location>
        <begin position="4"/>
        <end position="164"/>
    </location>
</feature>
<dbReference type="NCBIfam" id="NF006739">
    <property type="entry name" value="PRK09267.1-5"/>
    <property type="match status" value="1"/>
</dbReference>